<keyword evidence="12" id="KW-0963">Cytoplasm</keyword>
<evidence type="ECO:0000256" key="8">
    <source>
        <dbReference type="ARBA" id="ARBA00022723"/>
    </source>
</evidence>
<evidence type="ECO:0000256" key="2">
    <source>
        <dbReference type="ARBA" id="ARBA00009396"/>
    </source>
</evidence>
<dbReference type="CDD" id="cd07940">
    <property type="entry name" value="DRE_TIM_IPMS"/>
    <property type="match status" value="1"/>
</dbReference>
<dbReference type="FunFam" id="3.20.20.70:FF:000010">
    <property type="entry name" value="2-isopropylmalate synthase"/>
    <property type="match status" value="1"/>
</dbReference>
<dbReference type="GO" id="GO:0005829">
    <property type="term" value="C:cytosol"/>
    <property type="evidence" value="ECO:0007669"/>
    <property type="project" value="TreeGrafter"/>
</dbReference>
<keyword evidence="15" id="KW-1185">Reference proteome</keyword>
<evidence type="ECO:0000259" key="13">
    <source>
        <dbReference type="PROSITE" id="PS50991"/>
    </source>
</evidence>
<dbReference type="SUPFAM" id="SSF51569">
    <property type="entry name" value="Aldolase"/>
    <property type="match status" value="1"/>
</dbReference>
<comment type="subunit">
    <text evidence="12">Homodimer.</text>
</comment>
<dbReference type="Gene3D" id="3.30.160.270">
    <property type="match status" value="1"/>
</dbReference>
<organism evidence="14 15">
    <name type="scientific">Litoreibacter ponti</name>
    <dbReference type="NCBI Taxonomy" id="1510457"/>
    <lineage>
        <taxon>Bacteria</taxon>
        <taxon>Pseudomonadati</taxon>
        <taxon>Pseudomonadota</taxon>
        <taxon>Alphaproteobacteria</taxon>
        <taxon>Rhodobacterales</taxon>
        <taxon>Roseobacteraceae</taxon>
        <taxon>Litoreibacter</taxon>
    </lineage>
</organism>
<dbReference type="EC" id="2.3.3.13" evidence="3 12"/>
<dbReference type="GO" id="GO:0009098">
    <property type="term" value="P:L-leucine biosynthetic process"/>
    <property type="evidence" value="ECO:0007669"/>
    <property type="project" value="UniProtKB-UniRule"/>
</dbReference>
<dbReference type="HAMAP" id="MF_01025">
    <property type="entry name" value="LeuA_type1"/>
    <property type="match status" value="1"/>
</dbReference>
<comment type="similarity">
    <text evidence="2 12">Belongs to the alpha-IPM synthase/homocitrate synthase family. LeuA type 1 subfamily.</text>
</comment>
<dbReference type="PANTHER" id="PTHR10277:SF9">
    <property type="entry name" value="2-ISOPROPYLMALATE SYNTHASE 1, CHLOROPLASTIC-RELATED"/>
    <property type="match status" value="1"/>
</dbReference>
<evidence type="ECO:0000256" key="5">
    <source>
        <dbReference type="ARBA" id="ARBA00022430"/>
    </source>
</evidence>
<dbReference type="PROSITE" id="PS00816">
    <property type="entry name" value="AIPM_HOMOCIT_SYNTH_2"/>
    <property type="match status" value="1"/>
</dbReference>
<sequence>MSEQDKVVIFDTTLRDGEQSPGATMSHAEKLEIAGLLDEMGVDIIEAGFPIASEGDFEAVKAIAQQTERSVICGLARANFKDIDRCWEAVQHAQKPRIHTFIGTSPLHRAIPNLTMDEMADRIHETVTHARNLCDNVQWSPMDATRTEDDYLCRVVEIAIKAGATTINIPDTVGYTAPRESAALIAMLLERVPGADEIIFATHCHNDLGMATANSLAAVEAGARQIECTINGLGERAGNTALEEVVMALKVRNDIMPYRTGIDSTKLMNISRRVAAVSGFAVQFNKAIVGKNAFAHESGIHQDGMLKNAETFEIMRPEDVGLTETNLVMGKHSGRAALRSKLADLGYELGDNQLKDVFVRFKALADQKKEIYDDDLIALMQVGEAEADHIKLTALSVACGMGLEKSAEMTLEIGGEAHSVRATGDGPVDAAFNAVKALFPHKARLQVYQVAAVTEGTDAQATVSVRLEEDGKIATGQSADVDTVVASVKAYVDALNRLVVRREKSGGDVPEVSYKDVV</sequence>
<comment type="function">
    <text evidence="12">Catalyzes the condensation of the acetyl group of acetyl-CoA with 3-methyl-2-oxobutanoate (2-ketoisovalerate) to form 3-carboxy-3-hydroxy-4-methylpentanoate (2-isopropylmalate).</text>
</comment>
<feature type="domain" description="Pyruvate carboxyltransferase" evidence="13">
    <location>
        <begin position="7"/>
        <end position="268"/>
    </location>
</feature>
<evidence type="ECO:0000256" key="11">
    <source>
        <dbReference type="ARBA" id="ARBA00029993"/>
    </source>
</evidence>
<evidence type="ECO:0000256" key="12">
    <source>
        <dbReference type="HAMAP-Rule" id="MF_01025"/>
    </source>
</evidence>
<dbReference type="GO" id="GO:0030145">
    <property type="term" value="F:manganese ion binding"/>
    <property type="evidence" value="ECO:0007669"/>
    <property type="project" value="UniProtKB-UniRule"/>
</dbReference>
<keyword evidence="10 12" id="KW-0100">Branched-chain amino acid biosynthesis</keyword>
<comment type="catalytic activity">
    <reaction evidence="12">
        <text>3-methyl-2-oxobutanoate + acetyl-CoA + H2O = (2S)-2-isopropylmalate + CoA + H(+)</text>
        <dbReference type="Rhea" id="RHEA:21524"/>
        <dbReference type="ChEBI" id="CHEBI:1178"/>
        <dbReference type="ChEBI" id="CHEBI:11851"/>
        <dbReference type="ChEBI" id="CHEBI:15377"/>
        <dbReference type="ChEBI" id="CHEBI:15378"/>
        <dbReference type="ChEBI" id="CHEBI:57287"/>
        <dbReference type="ChEBI" id="CHEBI:57288"/>
        <dbReference type="EC" id="2.3.3.13"/>
    </reaction>
</comment>
<keyword evidence="7 12" id="KW-0808">Transferase</keyword>
<feature type="region of interest" description="Regulatory domain" evidence="12">
    <location>
        <begin position="391"/>
        <end position="518"/>
    </location>
</feature>
<dbReference type="InterPro" id="IPR054691">
    <property type="entry name" value="LeuA/HCS_post-cat"/>
</dbReference>
<keyword evidence="9 12" id="KW-0464">Manganese</keyword>
<proteinExistence type="inferred from homology"/>
<dbReference type="Pfam" id="PF22617">
    <property type="entry name" value="HCS_D2"/>
    <property type="match status" value="1"/>
</dbReference>
<evidence type="ECO:0000313" key="15">
    <source>
        <dbReference type="Proteomes" id="UP000243978"/>
    </source>
</evidence>
<dbReference type="FunFam" id="3.30.160.270:FF:000003">
    <property type="entry name" value="2-isopropylmalate synthase"/>
    <property type="match status" value="1"/>
</dbReference>
<accession>A0A2T6BN18</accession>
<keyword evidence="5 12" id="KW-0432">Leucine biosynthesis</keyword>
<dbReference type="PROSITE" id="PS00815">
    <property type="entry name" value="AIPM_HOMOCIT_SYNTH_1"/>
    <property type="match status" value="1"/>
</dbReference>
<evidence type="ECO:0000256" key="3">
    <source>
        <dbReference type="ARBA" id="ARBA00012973"/>
    </source>
</evidence>
<dbReference type="UniPathway" id="UPA00048">
    <property type="reaction ID" value="UER00070"/>
</dbReference>
<evidence type="ECO:0000256" key="4">
    <source>
        <dbReference type="ARBA" id="ARBA00018198"/>
    </source>
</evidence>
<feature type="binding site" evidence="12">
    <location>
        <position position="239"/>
    </location>
    <ligand>
        <name>Mn(2+)</name>
        <dbReference type="ChEBI" id="CHEBI:29035"/>
    </ligand>
</feature>
<dbReference type="SMART" id="SM00917">
    <property type="entry name" value="LeuA_dimer"/>
    <property type="match status" value="1"/>
</dbReference>
<evidence type="ECO:0000256" key="9">
    <source>
        <dbReference type="ARBA" id="ARBA00023211"/>
    </source>
</evidence>
<dbReference type="FunFam" id="1.10.238.260:FF:000001">
    <property type="entry name" value="2-isopropylmalate synthase"/>
    <property type="match status" value="1"/>
</dbReference>
<dbReference type="AlphaFoldDB" id="A0A2T6BN18"/>
<dbReference type="Pfam" id="PF00682">
    <property type="entry name" value="HMGL-like"/>
    <property type="match status" value="1"/>
</dbReference>
<dbReference type="Gene3D" id="1.10.238.260">
    <property type="match status" value="1"/>
</dbReference>
<dbReference type="EMBL" id="QBKS01000001">
    <property type="protein sequence ID" value="PTX57442.1"/>
    <property type="molecule type" value="Genomic_DNA"/>
</dbReference>
<feature type="binding site" evidence="12">
    <location>
        <position position="205"/>
    </location>
    <ligand>
        <name>Mn(2+)</name>
        <dbReference type="ChEBI" id="CHEBI:29035"/>
    </ligand>
</feature>
<dbReference type="RefSeq" id="WP_107845540.1">
    <property type="nucleotide sequence ID" value="NZ_QBKS01000001.1"/>
</dbReference>
<dbReference type="OrthoDB" id="9803573at2"/>
<dbReference type="InterPro" id="IPR002034">
    <property type="entry name" value="AIPM/Hcit_synth_CS"/>
</dbReference>
<protein>
    <recommendedName>
        <fullName evidence="4 12">2-isopropylmalate synthase</fullName>
        <ecNumber evidence="3 12">2.3.3.13</ecNumber>
    </recommendedName>
    <alternativeName>
        <fullName evidence="11 12">Alpha-IPM synthase</fullName>
    </alternativeName>
    <alternativeName>
        <fullName evidence="12">Alpha-isopropylmalate synthase</fullName>
    </alternativeName>
</protein>
<dbReference type="InterPro" id="IPR013709">
    <property type="entry name" value="2-isopropylmalate_synth_dimer"/>
</dbReference>
<feature type="binding site" evidence="12">
    <location>
        <position position="203"/>
    </location>
    <ligand>
        <name>Mn(2+)</name>
        <dbReference type="ChEBI" id="CHEBI:29035"/>
    </ligand>
</feature>
<dbReference type="NCBIfam" id="NF002086">
    <property type="entry name" value="PRK00915.1-3"/>
    <property type="match status" value="1"/>
</dbReference>
<dbReference type="PROSITE" id="PS50991">
    <property type="entry name" value="PYR_CT"/>
    <property type="match status" value="1"/>
</dbReference>
<dbReference type="Proteomes" id="UP000243978">
    <property type="component" value="Unassembled WGS sequence"/>
</dbReference>
<reference evidence="14 15" key="1">
    <citation type="submission" date="2018-04" db="EMBL/GenBank/DDBJ databases">
        <title>Genomic Encyclopedia of Archaeal and Bacterial Type Strains, Phase II (KMG-II): from individual species to whole genera.</title>
        <authorList>
            <person name="Goeker M."/>
        </authorList>
    </citation>
    <scope>NUCLEOTIDE SEQUENCE [LARGE SCALE GENOMIC DNA]</scope>
    <source>
        <strain evidence="14 15">DSM 100977</strain>
    </source>
</reference>
<evidence type="ECO:0000256" key="1">
    <source>
        <dbReference type="ARBA" id="ARBA00004689"/>
    </source>
</evidence>
<evidence type="ECO:0000313" key="14">
    <source>
        <dbReference type="EMBL" id="PTX57442.1"/>
    </source>
</evidence>
<dbReference type="Gene3D" id="3.20.20.70">
    <property type="entry name" value="Aldolase class I"/>
    <property type="match status" value="1"/>
</dbReference>
<keyword evidence="8 12" id="KW-0479">Metal-binding</keyword>
<dbReference type="InterPro" id="IPR005671">
    <property type="entry name" value="LeuA_bact_synth"/>
</dbReference>
<dbReference type="GO" id="GO:0003852">
    <property type="term" value="F:2-isopropylmalate synthase activity"/>
    <property type="evidence" value="ECO:0007669"/>
    <property type="project" value="UniProtKB-UniRule"/>
</dbReference>
<evidence type="ECO:0000256" key="7">
    <source>
        <dbReference type="ARBA" id="ARBA00022679"/>
    </source>
</evidence>
<dbReference type="NCBIfam" id="TIGR00973">
    <property type="entry name" value="leuA_bact"/>
    <property type="match status" value="1"/>
</dbReference>
<feature type="binding site" evidence="12">
    <location>
        <position position="16"/>
    </location>
    <ligand>
        <name>Mn(2+)</name>
        <dbReference type="ChEBI" id="CHEBI:29035"/>
    </ligand>
</feature>
<dbReference type="InterPro" id="IPR013785">
    <property type="entry name" value="Aldolase_TIM"/>
</dbReference>
<dbReference type="PANTHER" id="PTHR10277">
    <property type="entry name" value="HOMOCITRATE SYNTHASE-RELATED"/>
    <property type="match status" value="1"/>
</dbReference>
<evidence type="ECO:0000256" key="6">
    <source>
        <dbReference type="ARBA" id="ARBA00022605"/>
    </source>
</evidence>
<dbReference type="SUPFAM" id="SSF110921">
    <property type="entry name" value="2-isopropylmalate synthase LeuA, allosteric (dimerisation) domain"/>
    <property type="match status" value="1"/>
</dbReference>
<comment type="caution">
    <text evidence="14">The sequence shown here is derived from an EMBL/GenBank/DDBJ whole genome shotgun (WGS) entry which is preliminary data.</text>
</comment>
<gene>
    <name evidence="12" type="primary">leuA</name>
    <name evidence="14" type="ORF">C8N43_2112</name>
</gene>
<dbReference type="NCBIfam" id="NF002087">
    <property type="entry name" value="PRK00915.1-4"/>
    <property type="match status" value="1"/>
</dbReference>
<dbReference type="InterPro" id="IPR000891">
    <property type="entry name" value="PYR_CT"/>
</dbReference>
<dbReference type="GO" id="GO:0003985">
    <property type="term" value="F:acetyl-CoA C-acetyltransferase activity"/>
    <property type="evidence" value="ECO:0007669"/>
    <property type="project" value="UniProtKB-UniRule"/>
</dbReference>
<comment type="pathway">
    <text evidence="1 12">Amino-acid biosynthesis; L-leucine biosynthesis; L-leucine from 3-methyl-2-oxobutanoate: step 1/4.</text>
</comment>
<evidence type="ECO:0000256" key="10">
    <source>
        <dbReference type="ARBA" id="ARBA00023304"/>
    </source>
</evidence>
<comment type="cofactor">
    <cofactor evidence="12">
        <name>Mn(2+)</name>
        <dbReference type="ChEBI" id="CHEBI:29035"/>
    </cofactor>
</comment>
<keyword evidence="6 12" id="KW-0028">Amino-acid biosynthesis</keyword>
<dbReference type="Pfam" id="PF08502">
    <property type="entry name" value="LeuA_dimer"/>
    <property type="match status" value="1"/>
</dbReference>
<name>A0A2T6BN18_9RHOB</name>
<dbReference type="InterPro" id="IPR050073">
    <property type="entry name" value="2-IPM_HCS-like"/>
</dbReference>
<dbReference type="InterPro" id="IPR036230">
    <property type="entry name" value="LeuA_allosteric_dom_sf"/>
</dbReference>